<evidence type="ECO:0000313" key="2">
    <source>
        <dbReference type="Proteomes" id="UP000887565"/>
    </source>
</evidence>
<accession>A0A915JX27</accession>
<evidence type="ECO:0000313" key="3">
    <source>
        <dbReference type="WBParaSite" id="nRc.2.0.1.t30980-RA"/>
    </source>
</evidence>
<protein>
    <submittedName>
        <fullName evidence="3">Uncharacterized protein</fullName>
    </submittedName>
</protein>
<sequence>MAVDQRTPTPSPRKCLIPPPADPQPHYLTPNRSDSRTRSSPSIGPCALTSGPVAHGR</sequence>
<reference evidence="3" key="1">
    <citation type="submission" date="2022-11" db="UniProtKB">
        <authorList>
            <consortium name="WormBaseParasite"/>
        </authorList>
    </citation>
    <scope>IDENTIFICATION</scope>
</reference>
<name>A0A915JX27_ROMCU</name>
<feature type="region of interest" description="Disordered" evidence="1">
    <location>
        <begin position="1"/>
        <end position="57"/>
    </location>
</feature>
<proteinExistence type="predicted"/>
<keyword evidence="2" id="KW-1185">Reference proteome</keyword>
<dbReference type="WBParaSite" id="nRc.2.0.1.t30980-RA">
    <property type="protein sequence ID" value="nRc.2.0.1.t30980-RA"/>
    <property type="gene ID" value="nRc.2.0.1.g30980"/>
</dbReference>
<dbReference type="AlphaFoldDB" id="A0A915JX27"/>
<organism evidence="2 3">
    <name type="scientific">Romanomermis culicivorax</name>
    <name type="common">Nematode worm</name>
    <dbReference type="NCBI Taxonomy" id="13658"/>
    <lineage>
        <taxon>Eukaryota</taxon>
        <taxon>Metazoa</taxon>
        <taxon>Ecdysozoa</taxon>
        <taxon>Nematoda</taxon>
        <taxon>Enoplea</taxon>
        <taxon>Dorylaimia</taxon>
        <taxon>Mermithida</taxon>
        <taxon>Mermithoidea</taxon>
        <taxon>Mermithidae</taxon>
        <taxon>Romanomermis</taxon>
    </lineage>
</organism>
<dbReference type="Proteomes" id="UP000887565">
    <property type="component" value="Unplaced"/>
</dbReference>
<evidence type="ECO:0000256" key="1">
    <source>
        <dbReference type="SAM" id="MobiDB-lite"/>
    </source>
</evidence>